<protein>
    <submittedName>
        <fullName evidence="2">Uncharacterized protein</fullName>
    </submittedName>
</protein>
<accession>A0AAV4VAH3</accession>
<evidence type="ECO:0000313" key="3">
    <source>
        <dbReference type="Proteomes" id="UP001054945"/>
    </source>
</evidence>
<feature type="compositionally biased region" description="Low complexity" evidence="1">
    <location>
        <begin position="216"/>
        <end position="232"/>
    </location>
</feature>
<dbReference type="Proteomes" id="UP001054945">
    <property type="component" value="Unassembled WGS sequence"/>
</dbReference>
<proteinExistence type="predicted"/>
<dbReference type="EMBL" id="BPLR01014123">
    <property type="protein sequence ID" value="GIY66495.1"/>
    <property type="molecule type" value="Genomic_DNA"/>
</dbReference>
<name>A0AAV4VAH3_CAEEX</name>
<sequence length="232" mass="24945">MNYENALIFQHKSEDLHKILDVLSDLAAEKGLSSTFHCTKENCSTSSIPLKDKSKYFPSNVELVQWQEKLVQKILSETLTKSNINVLDNSEFWHLTASFSISSANSKSSLPLNISSSTQISSSISAPLLSPSISKPILVPLPPPPLPPSLLSQIPPPPLPISIPNPALISPPFPISPLLPGVSNQIQEFQPPLNVSNPMFASSLIGESPESPPLSPNNSVSSTTTTTTTTTK</sequence>
<dbReference type="AlphaFoldDB" id="A0AAV4VAH3"/>
<keyword evidence="3" id="KW-1185">Reference proteome</keyword>
<evidence type="ECO:0000313" key="2">
    <source>
        <dbReference type="EMBL" id="GIY66495.1"/>
    </source>
</evidence>
<comment type="caution">
    <text evidence="2">The sequence shown here is derived from an EMBL/GenBank/DDBJ whole genome shotgun (WGS) entry which is preliminary data.</text>
</comment>
<gene>
    <name evidence="2" type="ORF">CEXT_763041</name>
</gene>
<feature type="region of interest" description="Disordered" evidence="1">
    <location>
        <begin position="200"/>
        <end position="232"/>
    </location>
</feature>
<reference evidence="2 3" key="1">
    <citation type="submission" date="2021-06" db="EMBL/GenBank/DDBJ databases">
        <title>Caerostris extrusa draft genome.</title>
        <authorList>
            <person name="Kono N."/>
            <person name="Arakawa K."/>
        </authorList>
    </citation>
    <scope>NUCLEOTIDE SEQUENCE [LARGE SCALE GENOMIC DNA]</scope>
</reference>
<evidence type="ECO:0000256" key="1">
    <source>
        <dbReference type="SAM" id="MobiDB-lite"/>
    </source>
</evidence>
<organism evidence="2 3">
    <name type="scientific">Caerostris extrusa</name>
    <name type="common">Bark spider</name>
    <name type="synonym">Caerostris bankana</name>
    <dbReference type="NCBI Taxonomy" id="172846"/>
    <lineage>
        <taxon>Eukaryota</taxon>
        <taxon>Metazoa</taxon>
        <taxon>Ecdysozoa</taxon>
        <taxon>Arthropoda</taxon>
        <taxon>Chelicerata</taxon>
        <taxon>Arachnida</taxon>
        <taxon>Araneae</taxon>
        <taxon>Araneomorphae</taxon>
        <taxon>Entelegynae</taxon>
        <taxon>Araneoidea</taxon>
        <taxon>Araneidae</taxon>
        <taxon>Caerostris</taxon>
    </lineage>
</organism>